<comment type="caution">
    <text evidence="1">The sequence shown here is derived from an EMBL/GenBank/DDBJ whole genome shotgun (WGS) entry which is preliminary data.</text>
</comment>
<dbReference type="PANTHER" id="PTHR34301">
    <property type="entry name" value="DNA-BINDING PROTEIN-RELATED"/>
    <property type="match status" value="1"/>
</dbReference>
<accession>X1A5K8</accession>
<organism evidence="1">
    <name type="scientific">marine sediment metagenome</name>
    <dbReference type="NCBI Taxonomy" id="412755"/>
    <lineage>
        <taxon>unclassified sequences</taxon>
        <taxon>metagenomes</taxon>
        <taxon>ecological metagenomes</taxon>
    </lineage>
</organism>
<feature type="non-terminal residue" evidence="1">
    <location>
        <position position="1"/>
    </location>
</feature>
<dbReference type="Gene3D" id="3.40.50.300">
    <property type="entry name" value="P-loop containing nucleotide triphosphate hydrolases"/>
    <property type="match status" value="1"/>
</dbReference>
<protein>
    <recommendedName>
        <fullName evidence="2">ATPase domain-containing protein</fullName>
    </recommendedName>
</protein>
<proteinExistence type="predicted"/>
<reference evidence="1" key="1">
    <citation type="journal article" date="2014" name="Front. Microbiol.">
        <title>High frequency of phylogenetically diverse reductive dehalogenase-homologous genes in deep subseafloor sedimentary metagenomes.</title>
        <authorList>
            <person name="Kawai M."/>
            <person name="Futagami T."/>
            <person name="Toyoda A."/>
            <person name="Takaki Y."/>
            <person name="Nishi S."/>
            <person name="Hori S."/>
            <person name="Arai W."/>
            <person name="Tsubouchi T."/>
            <person name="Morono Y."/>
            <person name="Uchiyama I."/>
            <person name="Ito T."/>
            <person name="Fujiyama A."/>
            <person name="Inagaki F."/>
            <person name="Takami H."/>
        </authorList>
    </citation>
    <scope>NUCLEOTIDE SEQUENCE</scope>
    <source>
        <strain evidence="1">Expedition CK06-06</strain>
    </source>
</reference>
<dbReference type="EMBL" id="BART01010791">
    <property type="protein sequence ID" value="GAG77019.1"/>
    <property type="molecule type" value="Genomic_DNA"/>
</dbReference>
<dbReference type="PANTHER" id="PTHR34301:SF8">
    <property type="entry name" value="ATPASE DOMAIN-CONTAINING PROTEIN"/>
    <property type="match status" value="1"/>
</dbReference>
<name>X1A5K8_9ZZZZ</name>
<dbReference type="InterPro" id="IPR027417">
    <property type="entry name" value="P-loop_NTPase"/>
</dbReference>
<evidence type="ECO:0008006" key="2">
    <source>
        <dbReference type="Google" id="ProtNLM"/>
    </source>
</evidence>
<gene>
    <name evidence="1" type="ORF">S01H4_23305</name>
</gene>
<sequence length="247" mass="28751">NVVNREKIIRGLPELFDQLKKNKNHIVMAFDEFQELAGYEEEKAEAYVRTIMQDCPEITFIFSGSKKSLMKEIFASSNRPFFQSTQMMELHEIEKDTYANEIFSVLSNHNKLYDKDVIYRILEETYCHTGFTQLVLSRVYSESGEKIDNELYEMIWEDILEENRSLSREQEFLLPKLQWKVLIAIAKEEFVKAPLSRGFADKYGLSASSSVARAVKALLDKGLIIECGDLGLRVYNIFILKNLQKLY</sequence>
<dbReference type="SUPFAM" id="SSF52540">
    <property type="entry name" value="P-loop containing nucleoside triphosphate hydrolases"/>
    <property type="match status" value="1"/>
</dbReference>
<evidence type="ECO:0000313" key="1">
    <source>
        <dbReference type="EMBL" id="GAG77019.1"/>
    </source>
</evidence>
<dbReference type="AlphaFoldDB" id="X1A5K8"/>